<evidence type="ECO:0000256" key="11">
    <source>
        <dbReference type="SAM" id="MobiDB-lite"/>
    </source>
</evidence>
<name>A0A348HDM9_9GAMM</name>
<dbReference type="GO" id="GO:0055085">
    <property type="term" value="P:transmembrane transport"/>
    <property type="evidence" value="ECO:0007669"/>
    <property type="project" value="InterPro"/>
</dbReference>
<evidence type="ECO:0000256" key="1">
    <source>
        <dbReference type="ARBA" id="ARBA00004383"/>
    </source>
</evidence>
<comment type="subcellular location">
    <subcellularLocation>
        <location evidence="1 10">Cell inner membrane</location>
        <topology evidence="1 10">Single-pass membrane protein</topology>
        <orientation evidence="1 10">Periplasmic side</orientation>
    </subcellularLocation>
</comment>
<dbReference type="OrthoDB" id="9803361at2"/>
<reference evidence="13 14" key="1">
    <citation type="submission" date="2018-09" db="EMBL/GenBank/DDBJ databases">
        <title>Zymobacter palmae IAM14233 (=T109) whole genome analysis.</title>
        <authorList>
            <person name="Yanase H."/>
        </authorList>
    </citation>
    <scope>NUCLEOTIDE SEQUENCE [LARGE SCALE GENOMIC DNA]</scope>
    <source>
        <strain evidence="13 14">IAM14233</strain>
    </source>
</reference>
<accession>A0A348HDM9</accession>
<keyword evidence="9 10" id="KW-0472">Membrane</keyword>
<evidence type="ECO:0000256" key="5">
    <source>
        <dbReference type="ARBA" id="ARBA00022519"/>
    </source>
</evidence>
<proteinExistence type="inferred from homology"/>
<feature type="compositionally biased region" description="Low complexity" evidence="11">
    <location>
        <begin position="128"/>
        <end position="140"/>
    </location>
</feature>
<dbReference type="PROSITE" id="PS52015">
    <property type="entry name" value="TONB_CTD"/>
    <property type="match status" value="1"/>
</dbReference>
<keyword evidence="3 10" id="KW-0813">Transport</keyword>
<evidence type="ECO:0000256" key="4">
    <source>
        <dbReference type="ARBA" id="ARBA00022475"/>
    </source>
</evidence>
<feature type="transmembrane region" description="Helical" evidence="10">
    <location>
        <begin position="26"/>
        <end position="48"/>
    </location>
</feature>
<dbReference type="PANTHER" id="PTHR33446:SF2">
    <property type="entry name" value="PROTEIN TONB"/>
    <property type="match status" value="1"/>
</dbReference>
<dbReference type="GO" id="GO:0031992">
    <property type="term" value="F:energy transducer activity"/>
    <property type="evidence" value="ECO:0007669"/>
    <property type="project" value="InterPro"/>
</dbReference>
<dbReference type="KEGG" id="zpl:ZBT109_0959"/>
<feature type="compositionally biased region" description="Basic and acidic residues" evidence="11">
    <location>
        <begin position="110"/>
        <end position="126"/>
    </location>
</feature>
<comment type="function">
    <text evidence="10">Interacts with outer membrane receptor proteins that carry out high-affinity binding and energy dependent uptake into the periplasmic space of specific substrates. It could act to transduce energy from the cytoplasmic membrane to specific energy-requiring processes in the outer membrane, resulting in the release into the periplasm of ligands bound by these outer membrane proteins.</text>
</comment>
<evidence type="ECO:0000313" key="14">
    <source>
        <dbReference type="Proteomes" id="UP000267342"/>
    </source>
</evidence>
<dbReference type="GO" id="GO:0015031">
    <property type="term" value="P:protein transport"/>
    <property type="evidence" value="ECO:0007669"/>
    <property type="project" value="UniProtKB-UniRule"/>
</dbReference>
<dbReference type="InterPro" id="IPR037682">
    <property type="entry name" value="TonB_C"/>
</dbReference>
<evidence type="ECO:0000313" key="13">
    <source>
        <dbReference type="EMBL" id="BBG29731.1"/>
    </source>
</evidence>
<dbReference type="GO" id="GO:0030288">
    <property type="term" value="C:outer membrane-bounded periplasmic space"/>
    <property type="evidence" value="ECO:0007669"/>
    <property type="project" value="InterPro"/>
</dbReference>
<dbReference type="GO" id="GO:0098797">
    <property type="term" value="C:plasma membrane protein complex"/>
    <property type="evidence" value="ECO:0007669"/>
    <property type="project" value="TreeGrafter"/>
</dbReference>
<evidence type="ECO:0000256" key="3">
    <source>
        <dbReference type="ARBA" id="ARBA00022448"/>
    </source>
</evidence>
<dbReference type="Gene3D" id="3.30.1150.10">
    <property type="match status" value="1"/>
</dbReference>
<evidence type="ECO:0000256" key="6">
    <source>
        <dbReference type="ARBA" id="ARBA00022692"/>
    </source>
</evidence>
<keyword evidence="7 10" id="KW-0653">Protein transport</keyword>
<feature type="compositionally biased region" description="Low complexity" evidence="11">
    <location>
        <begin position="167"/>
        <end position="180"/>
    </location>
</feature>
<feature type="domain" description="TonB C-terminal" evidence="12">
    <location>
        <begin position="182"/>
        <end position="272"/>
    </location>
</feature>
<dbReference type="InterPro" id="IPR006260">
    <property type="entry name" value="TonB/TolA_C"/>
</dbReference>
<gene>
    <name evidence="13" type="ORF">ZBT109_0959</name>
</gene>
<dbReference type="InterPro" id="IPR003538">
    <property type="entry name" value="TonB"/>
</dbReference>
<keyword evidence="8 10" id="KW-1133">Transmembrane helix</keyword>
<organism evidence="13 14">
    <name type="scientific">Zymobacter palmae</name>
    <dbReference type="NCBI Taxonomy" id="33074"/>
    <lineage>
        <taxon>Bacteria</taxon>
        <taxon>Pseudomonadati</taxon>
        <taxon>Pseudomonadota</taxon>
        <taxon>Gammaproteobacteria</taxon>
        <taxon>Oceanospirillales</taxon>
        <taxon>Halomonadaceae</taxon>
        <taxon>Zymobacter group</taxon>
        <taxon>Zymobacter</taxon>
    </lineage>
</organism>
<evidence type="ECO:0000256" key="2">
    <source>
        <dbReference type="ARBA" id="ARBA00006555"/>
    </source>
</evidence>
<dbReference type="EMBL" id="AP018933">
    <property type="protein sequence ID" value="BBG29731.1"/>
    <property type="molecule type" value="Genomic_DNA"/>
</dbReference>
<evidence type="ECO:0000259" key="12">
    <source>
        <dbReference type="PROSITE" id="PS52015"/>
    </source>
</evidence>
<dbReference type="STRING" id="1123510.GCA_000620025_00992"/>
<dbReference type="InterPro" id="IPR051045">
    <property type="entry name" value="TonB-dependent_transducer"/>
</dbReference>
<dbReference type="NCBIfam" id="TIGR01352">
    <property type="entry name" value="tonB_Cterm"/>
    <property type="match status" value="1"/>
</dbReference>
<dbReference type="SUPFAM" id="SSF74653">
    <property type="entry name" value="TolA/TonB C-terminal domain"/>
    <property type="match status" value="1"/>
</dbReference>
<dbReference type="PRINTS" id="PR01374">
    <property type="entry name" value="TONBPROTEIN"/>
</dbReference>
<evidence type="ECO:0000256" key="8">
    <source>
        <dbReference type="ARBA" id="ARBA00022989"/>
    </source>
</evidence>
<keyword evidence="14" id="KW-1185">Reference proteome</keyword>
<evidence type="ECO:0000256" key="9">
    <source>
        <dbReference type="ARBA" id="ARBA00023136"/>
    </source>
</evidence>
<evidence type="ECO:0000256" key="10">
    <source>
        <dbReference type="RuleBase" id="RU362123"/>
    </source>
</evidence>
<dbReference type="Proteomes" id="UP000267342">
    <property type="component" value="Chromosome"/>
</dbReference>
<keyword evidence="6 10" id="KW-0812">Transmembrane</keyword>
<keyword evidence="4 10" id="KW-1003">Cell membrane</keyword>
<feature type="compositionally biased region" description="Low complexity" evidence="11">
    <location>
        <begin position="148"/>
        <end position="159"/>
    </location>
</feature>
<protein>
    <recommendedName>
        <fullName evidence="10">Protein TonB</fullName>
    </recommendedName>
</protein>
<sequence>MRNHRTSHSVSPSDAVLRMSSPKRAFGMKTMIIVVVACLHAVGLYWALMHTMNVINIPDQQPSAITFELSAPAAPKAEAPGPVSVQPAVPAAPLVPEQKPAKPETPPRPVEPKKKPVEKKPVEKPKPVKSAPVKTQTAPSEPAPAAPSTPTAPAATQTSDARGGGAAAAPAGTGAQQAATVPAQVGRFQANNPNPKYPMQARRRHMEGLVVLTVRVNEEGRVVDARVKSSSGHDLLDDSALETVRQWQFEPGRQGSSTTASWTDVRINFRLN</sequence>
<keyword evidence="10" id="KW-0735">Signal-anchor</keyword>
<dbReference type="GO" id="GO:0015891">
    <property type="term" value="P:siderophore transport"/>
    <property type="evidence" value="ECO:0007669"/>
    <property type="project" value="InterPro"/>
</dbReference>
<dbReference type="PANTHER" id="PTHR33446">
    <property type="entry name" value="PROTEIN TONB-RELATED"/>
    <property type="match status" value="1"/>
</dbReference>
<keyword evidence="5 10" id="KW-0997">Cell inner membrane</keyword>
<comment type="similarity">
    <text evidence="2 10">Belongs to the TonB family.</text>
</comment>
<evidence type="ECO:0000256" key="7">
    <source>
        <dbReference type="ARBA" id="ARBA00022927"/>
    </source>
</evidence>
<dbReference type="Pfam" id="PF03544">
    <property type="entry name" value="TonB_C"/>
    <property type="match status" value="1"/>
</dbReference>
<feature type="region of interest" description="Disordered" evidence="11">
    <location>
        <begin position="95"/>
        <end position="180"/>
    </location>
</feature>
<dbReference type="AlphaFoldDB" id="A0A348HDM9"/>